<dbReference type="EMBL" id="JAAAHS010000047">
    <property type="protein sequence ID" value="NBE51633.1"/>
    <property type="molecule type" value="Genomic_DNA"/>
</dbReference>
<evidence type="ECO:0000313" key="2">
    <source>
        <dbReference type="Proteomes" id="UP000598297"/>
    </source>
</evidence>
<evidence type="ECO:0000313" key="1">
    <source>
        <dbReference type="EMBL" id="NBE51633.1"/>
    </source>
</evidence>
<protein>
    <recommendedName>
        <fullName evidence="3">Lipoprotein</fullName>
    </recommendedName>
</protein>
<evidence type="ECO:0008006" key="3">
    <source>
        <dbReference type="Google" id="ProtNLM"/>
    </source>
</evidence>
<dbReference type="Proteomes" id="UP000598297">
    <property type="component" value="Unassembled WGS sequence"/>
</dbReference>
<sequence length="224" mass="23137">MSAATALVLVGTGALTGCADVEGLRSDGRLDGVTAPLTLWKDITPSPAAPGTSLGKAAVVPGVPEVASGDMRDADATAVLKADIADAGARDGGTGRLVDQRAVRRLADCGDGCPVRPPVLHDLTGDGLSELITAVDVDGRTSELRVYTVEDRRVTRVLARRAVLEGVEVAAGHLAVREPTSNPVYVSVSDYVWDGKGAMALDDLSLDECRDREPGASPCPRAGR</sequence>
<accession>A0A964ULW9</accession>
<organism evidence="1 2">
    <name type="scientific">Streptomyces boluensis</name>
    <dbReference type="NCBI Taxonomy" id="1775135"/>
    <lineage>
        <taxon>Bacteria</taxon>
        <taxon>Bacillati</taxon>
        <taxon>Actinomycetota</taxon>
        <taxon>Actinomycetes</taxon>
        <taxon>Kitasatosporales</taxon>
        <taxon>Streptomycetaceae</taxon>
        <taxon>Streptomyces</taxon>
    </lineage>
</organism>
<reference evidence="1" key="1">
    <citation type="submission" date="2020-01" db="EMBL/GenBank/DDBJ databases">
        <title>Whole-genome analyses of novel actinobacteria.</title>
        <authorList>
            <person name="Sahin N."/>
        </authorList>
    </citation>
    <scope>NUCLEOTIDE SEQUENCE</scope>
    <source>
        <strain evidence="1">YC537</strain>
    </source>
</reference>
<dbReference type="OrthoDB" id="4336783at2"/>
<comment type="caution">
    <text evidence="1">The sequence shown here is derived from an EMBL/GenBank/DDBJ whole genome shotgun (WGS) entry which is preliminary data.</text>
</comment>
<keyword evidence="2" id="KW-1185">Reference proteome</keyword>
<dbReference type="AlphaFoldDB" id="A0A964ULW9"/>
<proteinExistence type="predicted"/>
<gene>
    <name evidence="1" type="ORF">GUY60_09370</name>
</gene>
<name>A0A964ULW9_9ACTN</name>